<comment type="caution">
    <text evidence="2">The sequence shown here is derived from an EMBL/GenBank/DDBJ whole genome shotgun (WGS) entry which is preliminary data.</text>
</comment>
<evidence type="ECO:0000256" key="1">
    <source>
        <dbReference type="SAM" id="Phobius"/>
    </source>
</evidence>
<feature type="transmembrane region" description="Helical" evidence="1">
    <location>
        <begin position="29"/>
        <end position="50"/>
    </location>
</feature>
<keyword evidence="3" id="KW-1185">Reference proteome</keyword>
<dbReference type="AlphaFoldDB" id="A0A8K1D450"/>
<reference evidence="2" key="1">
    <citation type="submission" date="2019-04" db="EMBL/GenBank/DDBJ databases">
        <title>Genome assembly of Zosterops borbonicus 15179.</title>
        <authorList>
            <person name="Leroy T."/>
            <person name="Anselmetti Y."/>
            <person name="Tilak M.-K."/>
            <person name="Nabholz B."/>
        </authorList>
    </citation>
    <scope>NUCLEOTIDE SEQUENCE</scope>
    <source>
        <strain evidence="2">HGM_15179</strain>
        <tissue evidence="2">Muscle</tissue>
    </source>
</reference>
<dbReference type="EMBL" id="SWJQ01012927">
    <property type="protein sequence ID" value="TRZ04745.1"/>
    <property type="molecule type" value="Genomic_DNA"/>
</dbReference>
<keyword evidence="1" id="KW-0472">Membrane</keyword>
<accession>A0A8K1D450</accession>
<evidence type="ECO:0000313" key="3">
    <source>
        <dbReference type="Proteomes" id="UP000796761"/>
    </source>
</evidence>
<dbReference type="Proteomes" id="UP000796761">
    <property type="component" value="Unassembled WGS sequence"/>
</dbReference>
<organism evidence="2 3">
    <name type="scientific">Zosterops borbonicus</name>
    <dbReference type="NCBI Taxonomy" id="364589"/>
    <lineage>
        <taxon>Eukaryota</taxon>
        <taxon>Metazoa</taxon>
        <taxon>Chordata</taxon>
        <taxon>Craniata</taxon>
        <taxon>Vertebrata</taxon>
        <taxon>Euteleostomi</taxon>
        <taxon>Archelosauria</taxon>
        <taxon>Archosauria</taxon>
        <taxon>Dinosauria</taxon>
        <taxon>Saurischia</taxon>
        <taxon>Theropoda</taxon>
        <taxon>Coelurosauria</taxon>
        <taxon>Aves</taxon>
        <taxon>Neognathae</taxon>
        <taxon>Neoaves</taxon>
        <taxon>Telluraves</taxon>
        <taxon>Australaves</taxon>
        <taxon>Passeriformes</taxon>
        <taxon>Sylvioidea</taxon>
        <taxon>Zosteropidae</taxon>
        <taxon>Zosterops</taxon>
    </lineage>
</organism>
<proteinExistence type="predicted"/>
<evidence type="ECO:0000313" key="2">
    <source>
        <dbReference type="EMBL" id="TRZ04745.1"/>
    </source>
</evidence>
<sequence>MVADIKKETGGWLDQLFDNWGLSSWSGSIVKTVGLIVFVLFMISVAFALIKRLLSRLISDSTTPSVNRVSVEEIELKELEEAIRELDAVREEL</sequence>
<gene>
    <name evidence="2" type="ORF">HGM15179_022362</name>
</gene>
<dbReference type="OrthoDB" id="10600443at2759"/>
<name>A0A8K1D450_9PASS</name>
<keyword evidence="1" id="KW-0812">Transmembrane</keyword>
<keyword evidence="1" id="KW-1133">Transmembrane helix</keyword>
<protein>
    <submittedName>
        <fullName evidence="2">Uncharacterized protein</fullName>
    </submittedName>
</protein>